<feature type="signal peptide" evidence="1">
    <location>
        <begin position="1"/>
        <end position="23"/>
    </location>
</feature>
<dbReference type="AlphaFoldDB" id="A0A921TEI4"/>
<dbReference type="RefSeq" id="WP_159963718.1">
    <property type="nucleotide sequence ID" value="NZ_APKE01000004.1"/>
</dbReference>
<feature type="chain" id="PRO_5037640900" evidence="1">
    <location>
        <begin position="24"/>
        <end position="253"/>
    </location>
</feature>
<gene>
    <name evidence="2" type="ORF">PMES_00252</name>
</gene>
<sequence>MMPRLSLCILAVLTLLPFGTFHAQGSESRDAYVSSNLLAALYHGLGHALIDTMELAPGFEVERRAAELSVLLVDRFYEERAAADMALDTAFGFSERYEARQQAVRPSPYWHAHGTGLERYYDLLCLFAGGNLVERSDLVLSLGLFASRLPGCPDEFTAAIAEWSPVLSRMEDLHLAGRGHPLVIESRAELPGAQRDVLAFEIQALNTIMRLPRPFGVIVDRCYEANIHWLPEQREIIVCVEYVTYLYETAMSR</sequence>
<dbReference type="InterPro" id="IPR025644">
    <property type="entry name" value="DUF4344"/>
</dbReference>
<dbReference type="EMBL" id="APKE01000004">
    <property type="protein sequence ID" value="KAF0677341.1"/>
    <property type="molecule type" value="Genomic_DNA"/>
</dbReference>
<name>A0A921TEI4_9RHOB</name>
<keyword evidence="1" id="KW-0732">Signal</keyword>
<evidence type="ECO:0000256" key="1">
    <source>
        <dbReference type="SAM" id="SignalP"/>
    </source>
</evidence>
<dbReference type="Proteomes" id="UP000698242">
    <property type="component" value="Unassembled WGS sequence"/>
</dbReference>
<dbReference type="Pfam" id="PF14247">
    <property type="entry name" value="DUF4344"/>
    <property type="match status" value="1"/>
</dbReference>
<reference evidence="2" key="1">
    <citation type="submission" date="2013-03" db="EMBL/GenBank/DDBJ databases">
        <title>Genome Sequence of the Profundibacterium mesophilum strain KAUST100406-0324T from Red Sea, a novel genus in the family Rhodobacteraceae.</title>
        <authorList>
            <person name="Essack M."/>
            <person name="Alam I."/>
            <person name="Lafi F."/>
            <person name="Alawi W."/>
            <person name="Kamanu F."/>
            <person name="Al-Suwailem A."/>
            <person name="Lee O.O."/>
            <person name="Xu Y."/>
            <person name="Bajic V."/>
            <person name="Qian P.-Y."/>
            <person name="Archer J."/>
        </authorList>
    </citation>
    <scope>NUCLEOTIDE SEQUENCE</scope>
    <source>
        <strain evidence="2">KAUST100406-0324</strain>
    </source>
</reference>
<evidence type="ECO:0000313" key="3">
    <source>
        <dbReference type="Proteomes" id="UP000698242"/>
    </source>
</evidence>
<keyword evidence="3" id="KW-1185">Reference proteome</keyword>
<comment type="caution">
    <text evidence="2">The sequence shown here is derived from an EMBL/GenBank/DDBJ whole genome shotgun (WGS) entry which is preliminary data.</text>
</comment>
<protein>
    <submittedName>
        <fullName evidence="2">Uncharacterized protein</fullName>
    </submittedName>
</protein>
<accession>A0A921TEI4</accession>
<evidence type="ECO:0000313" key="2">
    <source>
        <dbReference type="EMBL" id="KAF0677341.1"/>
    </source>
</evidence>
<proteinExistence type="predicted"/>
<organism evidence="2 3">
    <name type="scientific">Profundibacterium mesophilum KAUST100406-0324</name>
    <dbReference type="NCBI Taxonomy" id="1037889"/>
    <lineage>
        <taxon>Bacteria</taxon>
        <taxon>Pseudomonadati</taxon>
        <taxon>Pseudomonadota</taxon>
        <taxon>Alphaproteobacteria</taxon>
        <taxon>Rhodobacterales</taxon>
        <taxon>Roseobacteraceae</taxon>
        <taxon>Profundibacterium</taxon>
    </lineage>
</organism>
<dbReference type="OrthoDB" id="935695at2"/>